<evidence type="ECO:0000313" key="4">
    <source>
        <dbReference type="EMBL" id="ADI22173.1"/>
    </source>
</evidence>
<evidence type="ECO:0000256" key="2">
    <source>
        <dbReference type="ARBA" id="ARBA00022827"/>
    </source>
</evidence>
<dbReference type="InterPro" id="IPR016164">
    <property type="entry name" value="FAD-linked_Oxase-like_C"/>
</dbReference>
<dbReference type="AlphaFoldDB" id="E7C3Z9"/>
<sequence length="352" mass="38693">MEDKSEWLGRIVQEANVLARPLKITGGNTKKFLGCQPHGERVDVREHAGILNYEPTELVLTVRAGTLIVDVEESLRESGQFLPFEPPNFQSDATVGGTVASGLSGPSRPYRGAVRDFVLGVTCINGRGELLKFGGQVIKNVAGYDVSRLMVGAMGTLGIILDVSFKVLPLPETEQTRLYEVSEEVAISKMNEWAAKPLPISAACYLNKQLRIRLSGTGDGVEASARELGGIEDGDGRQFWQELREQQLSFFEKDEVLWRLVVPPSTPPLDFPGRTLIDWGGAQRWLLSSQNDHEIHSLIESVGGHASRFRGGDRSSNVFHPLSPEVAMLHRNLKKAFDPIGILNPGRLYIGI</sequence>
<dbReference type="Pfam" id="PF01565">
    <property type="entry name" value="FAD_binding_4"/>
    <property type="match status" value="1"/>
</dbReference>
<accession>E7C3Z9</accession>
<evidence type="ECO:0000259" key="3">
    <source>
        <dbReference type="PROSITE" id="PS51387"/>
    </source>
</evidence>
<dbReference type="InterPro" id="IPR036318">
    <property type="entry name" value="FAD-bd_PCMH-like_sf"/>
</dbReference>
<name>E7C3Z9_9GAMM</name>
<keyword evidence="1" id="KW-0285">Flavoprotein</keyword>
<dbReference type="EMBL" id="GU567977">
    <property type="protein sequence ID" value="ADI22173.1"/>
    <property type="molecule type" value="Genomic_DNA"/>
</dbReference>
<keyword evidence="2" id="KW-0274">FAD</keyword>
<dbReference type="SUPFAM" id="SSF55103">
    <property type="entry name" value="FAD-linked oxidases, C-terminal domain"/>
    <property type="match status" value="1"/>
</dbReference>
<dbReference type="InterPro" id="IPR016169">
    <property type="entry name" value="FAD-bd_PCMH_sub2"/>
</dbReference>
<dbReference type="InterPro" id="IPR016171">
    <property type="entry name" value="Vanillyl_alc_oxidase_C-sub2"/>
</dbReference>
<feature type="domain" description="FAD-binding PCMH-type" evidence="3">
    <location>
        <begin position="1"/>
        <end position="170"/>
    </location>
</feature>
<dbReference type="SUPFAM" id="SSF56176">
    <property type="entry name" value="FAD-binding/transporter-associated domain-like"/>
    <property type="match status" value="1"/>
</dbReference>
<evidence type="ECO:0000256" key="1">
    <source>
        <dbReference type="ARBA" id="ARBA00022630"/>
    </source>
</evidence>
<proteinExistence type="predicted"/>
<dbReference type="Gene3D" id="1.10.45.10">
    <property type="entry name" value="Vanillyl-alcohol Oxidase, Chain A, domain 4"/>
    <property type="match status" value="1"/>
</dbReference>
<dbReference type="GO" id="GO:0003824">
    <property type="term" value="F:catalytic activity"/>
    <property type="evidence" value="ECO:0007669"/>
    <property type="project" value="InterPro"/>
</dbReference>
<dbReference type="Gene3D" id="3.30.465.10">
    <property type="match status" value="1"/>
</dbReference>
<organism evidence="4">
    <name type="scientific">uncultured gamma proteobacterium HF0200_24F15</name>
    <dbReference type="NCBI Taxonomy" id="723570"/>
    <lineage>
        <taxon>Bacteria</taxon>
        <taxon>Pseudomonadati</taxon>
        <taxon>Pseudomonadota</taxon>
        <taxon>Gammaproteobacteria</taxon>
        <taxon>environmental samples</taxon>
    </lineage>
</organism>
<dbReference type="NCBIfam" id="NF008439">
    <property type="entry name" value="PRK11282.1"/>
    <property type="match status" value="1"/>
</dbReference>
<dbReference type="PANTHER" id="PTHR11748">
    <property type="entry name" value="D-LACTATE DEHYDROGENASE"/>
    <property type="match status" value="1"/>
</dbReference>
<protein>
    <submittedName>
        <fullName evidence="4">FAD/FMN-containing dehydrogenases</fullName>
    </submittedName>
</protein>
<dbReference type="PANTHER" id="PTHR11748:SF103">
    <property type="entry name" value="GLYCOLATE OXIDASE SUBUNIT GLCE"/>
    <property type="match status" value="1"/>
</dbReference>
<dbReference type="InterPro" id="IPR006094">
    <property type="entry name" value="Oxid_FAD_bind_N"/>
</dbReference>
<reference evidence="4" key="1">
    <citation type="submission" date="2010-01" db="EMBL/GenBank/DDBJ databases">
        <title>Genome fragments of uncultured bacteria from the North Pacific subtropical Gyre.</title>
        <authorList>
            <person name="Pham V.D."/>
            <person name="Delong E.F."/>
        </authorList>
    </citation>
    <scope>NUCLEOTIDE SEQUENCE</scope>
</reference>
<dbReference type="GO" id="GO:0071949">
    <property type="term" value="F:FAD binding"/>
    <property type="evidence" value="ECO:0007669"/>
    <property type="project" value="InterPro"/>
</dbReference>
<dbReference type="PROSITE" id="PS51387">
    <property type="entry name" value="FAD_PCMH"/>
    <property type="match status" value="1"/>
</dbReference>
<dbReference type="InterPro" id="IPR016166">
    <property type="entry name" value="FAD-bd_PCMH"/>
</dbReference>